<dbReference type="InterPro" id="IPR015816">
    <property type="entry name" value="Vitellinogen_b-sht_N"/>
</dbReference>
<dbReference type="SUPFAM" id="SSF48431">
    <property type="entry name" value="Lipovitellin-phosvitin complex, superhelical domain"/>
    <property type="match status" value="1"/>
</dbReference>
<comment type="caution">
    <text evidence="11">The sequence shown here is derived from an EMBL/GenBank/DDBJ whole genome shotgun (WGS) entry which is preliminary data.</text>
</comment>
<evidence type="ECO:0000313" key="12">
    <source>
        <dbReference type="Proteomes" id="UP001159042"/>
    </source>
</evidence>
<dbReference type="Proteomes" id="UP001159042">
    <property type="component" value="Unassembled WGS sequence"/>
</dbReference>
<evidence type="ECO:0000256" key="3">
    <source>
        <dbReference type="ARBA" id="ARBA00022761"/>
    </source>
</evidence>
<feature type="domain" description="Vitellogenin" evidence="10">
    <location>
        <begin position="11"/>
        <end position="647"/>
    </location>
</feature>
<evidence type="ECO:0000256" key="7">
    <source>
        <dbReference type="ARBA" id="ARBA00023180"/>
    </source>
</evidence>
<dbReference type="PANTHER" id="PTHR23345:SF15">
    <property type="entry name" value="VITELLOGENIN 1-RELATED"/>
    <property type="match status" value="1"/>
</dbReference>
<evidence type="ECO:0000313" key="11">
    <source>
        <dbReference type="EMBL" id="KAJ8914493.1"/>
    </source>
</evidence>
<evidence type="ECO:0000256" key="1">
    <source>
        <dbReference type="ARBA" id="ARBA00022448"/>
    </source>
</evidence>
<keyword evidence="6" id="KW-1015">Disulfide bond</keyword>
<gene>
    <name evidence="11" type="ORF">NQ315_002765</name>
</gene>
<dbReference type="InterPro" id="IPR015817">
    <property type="entry name" value="Vitellinogen_open_b-sht_sub1"/>
</dbReference>
<feature type="transmembrane region" description="Helical" evidence="9">
    <location>
        <begin position="338"/>
        <end position="362"/>
    </location>
</feature>
<dbReference type="SMART" id="SM00638">
    <property type="entry name" value="LPD_N"/>
    <property type="match status" value="1"/>
</dbReference>
<dbReference type="EMBL" id="JANEYG010000070">
    <property type="protein sequence ID" value="KAJ8914493.1"/>
    <property type="molecule type" value="Genomic_DNA"/>
</dbReference>
<keyword evidence="9" id="KW-0812">Transmembrane</keyword>
<keyword evidence="9" id="KW-1133">Transmembrane helix</keyword>
<dbReference type="Gene3D" id="2.20.50.20">
    <property type="entry name" value="Lipovitellin. Chain A, domain 3"/>
    <property type="match status" value="1"/>
</dbReference>
<proteinExistence type="predicted"/>
<evidence type="ECO:0000256" key="6">
    <source>
        <dbReference type="ARBA" id="ARBA00023157"/>
    </source>
</evidence>
<evidence type="ECO:0000256" key="4">
    <source>
        <dbReference type="ARBA" id="ARBA00023055"/>
    </source>
</evidence>
<evidence type="ECO:0000256" key="2">
    <source>
        <dbReference type="ARBA" id="ARBA00022729"/>
    </source>
</evidence>
<keyword evidence="3" id="KW-0758">Storage protein</keyword>
<keyword evidence="7" id="KW-0325">Glycoprotein</keyword>
<evidence type="ECO:0000256" key="5">
    <source>
        <dbReference type="ARBA" id="ARBA00023121"/>
    </source>
</evidence>
<dbReference type="InterPro" id="IPR001747">
    <property type="entry name" value="Vitellogenin_N"/>
</dbReference>
<evidence type="ECO:0000259" key="10">
    <source>
        <dbReference type="PROSITE" id="PS51211"/>
    </source>
</evidence>
<keyword evidence="4" id="KW-0445">Lipid transport</keyword>
<dbReference type="Gene3D" id="1.25.10.20">
    <property type="entry name" value="Vitellinogen, superhelical"/>
    <property type="match status" value="1"/>
</dbReference>
<dbReference type="Gene3D" id="2.20.80.10">
    <property type="entry name" value="Lipovitellin-phosvitin complex, chain A, domain 4"/>
    <property type="match status" value="1"/>
</dbReference>
<evidence type="ECO:0000256" key="9">
    <source>
        <dbReference type="SAM" id="Phobius"/>
    </source>
</evidence>
<dbReference type="Pfam" id="PF09172">
    <property type="entry name" value="Vit_open_b-sht"/>
    <property type="match status" value="1"/>
</dbReference>
<dbReference type="SMART" id="SM01169">
    <property type="entry name" value="DUF1943"/>
    <property type="match status" value="1"/>
</dbReference>
<dbReference type="PROSITE" id="PS51211">
    <property type="entry name" value="VITELLOGENIN"/>
    <property type="match status" value="1"/>
</dbReference>
<organism evidence="11 12">
    <name type="scientific">Exocentrus adspersus</name>
    <dbReference type="NCBI Taxonomy" id="1586481"/>
    <lineage>
        <taxon>Eukaryota</taxon>
        <taxon>Metazoa</taxon>
        <taxon>Ecdysozoa</taxon>
        <taxon>Arthropoda</taxon>
        <taxon>Hexapoda</taxon>
        <taxon>Insecta</taxon>
        <taxon>Pterygota</taxon>
        <taxon>Neoptera</taxon>
        <taxon>Endopterygota</taxon>
        <taxon>Coleoptera</taxon>
        <taxon>Polyphaga</taxon>
        <taxon>Cucujiformia</taxon>
        <taxon>Chrysomeloidea</taxon>
        <taxon>Cerambycidae</taxon>
        <taxon>Lamiinae</taxon>
        <taxon>Acanthocinini</taxon>
        <taxon>Exocentrus</taxon>
    </lineage>
</organism>
<dbReference type="GO" id="GO:0005319">
    <property type="term" value="F:lipid transporter activity"/>
    <property type="evidence" value="ECO:0007669"/>
    <property type="project" value="InterPro"/>
</dbReference>
<dbReference type="GO" id="GO:0045735">
    <property type="term" value="F:nutrient reservoir activity"/>
    <property type="evidence" value="ECO:0007669"/>
    <property type="project" value="UniProtKB-KW"/>
</dbReference>
<dbReference type="Gene3D" id="2.30.230.10">
    <property type="entry name" value="Lipovitellin, beta-sheet shell regions, chain A"/>
    <property type="match status" value="1"/>
</dbReference>
<dbReference type="InterPro" id="IPR011030">
    <property type="entry name" value="Lipovitellin_superhlx_dom"/>
</dbReference>
<dbReference type="InterPro" id="IPR015819">
    <property type="entry name" value="Lipid_transp_b-sht_shell"/>
</dbReference>
<keyword evidence="1" id="KW-0813">Transport</keyword>
<dbReference type="FunFam" id="2.20.50.20:FF:000007">
    <property type="entry name" value="von Willebrand factor type D domaincontaining protein"/>
    <property type="match status" value="1"/>
</dbReference>
<keyword evidence="12" id="KW-1185">Reference proteome</keyword>
<dbReference type="InterPro" id="IPR015255">
    <property type="entry name" value="Vitellinogen_open_b-sht"/>
</dbReference>
<dbReference type="GO" id="GO:0008289">
    <property type="term" value="F:lipid binding"/>
    <property type="evidence" value="ECO:0007669"/>
    <property type="project" value="UniProtKB-KW"/>
</dbReference>
<name>A0AAV8VJT6_9CUCU</name>
<protein>
    <recommendedName>
        <fullName evidence="10">Vitellogenin domain-containing protein</fullName>
    </recommendedName>
</protein>
<keyword evidence="2" id="KW-0732">Signal</keyword>
<accession>A0AAV8VJT6</accession>
<dbReference type="InterPro" id="IPR050733">
    <property type="entry name" value="Vitellogenin/Apolipophorin"/>
</dbReference>
<evidence type="ECO:0000256" key="8">
    <source>
        <dbReference type="PROSITE-ProRule" id="PRU00557"/>
    </source>
</evidence>
<dbReference type="SUPFAM" id="SSF56968">
    <property type="entry name" value="Lipovitellin-phosvitin complex, beta-sheet shell regions"/>
    <property type="match status" value="2"/>
</dbReference>
<sequence>MSILDNVKFKYGPGIQQNYKYIVDIRTLFNGTSKNESTVYVEGTVNLRFLTRCDAVLTLSDITLNEKSLSGLKNSAHPNSQQFADAVTENSLRFSFKDGLIAELCPSVDEPVWVLNFKRGILSLLHNSMKRFDLDHSGEEEDVQGKCFTEYKVLGANGTGLLVSKYKNLNLCQRRSKLHSILQTTTTGNFNRNKKNDNILKSSSHCHLVIDHNIYNEISCEETHVFQPFSNQNSGVTTVVQQKLSLISEDMIEVMAEEPEVSRRAILGFDNVLPSKVTHGELKSSRDLLKKLCRSQDVYHDGLSELFSKFIQSLRLISYPAMSALYGHSKTTCPMARYGFSMIFLVLAITVLKILLDVMPFINTAASVSIMRDIILKETVPENIASEWLFSIAFIASPDRDVVTAAASLLQENKFSQTITLSVASLVHTFCMVQDNCNNSEAVISVVNYLESRLLEALQIGNLDREKYDEIMVLLKALSNIGIISDNLQNELFKIIRDNNIDTALRIAAVETFRRFSCENTRNYFVEIFRNQEVDAEVRIASYIQIMRCPNYLLIRTIRHSLLHEEVNQVGSFIWTHLNNLLKTSVPTKVEIQSLLSEKDLVKKFSSDIRKYSHNFEGSLYFDDYNLGSSYDSNVIFSTSSYVPRSVMFNFTVDMFGESLNIFEINSRLEGFEHYLESLFGPKGSSNIMPNSIIKSIRQTRDIQSDEALKNEMDQLPNFFKNVTKDPKEISYKKSHVLLDCNYIVPTTAGVPILLTALGTSSVNVKLFGSLKTGGFSKNRELELDLTADIQPTVSLDISGEMSVDAFYASTGAKIKANIYTDTAIKTIVKVRDKKLVSIKFSLPRQKNEIFSVRWYINKSDPTANVYLFEYKRTQRKDLSVISLTFDTPGSEVKRVLNANLTVDKQSHNLTMLLQSPEGEMLARGKYKNTYDEKFIQIALDVNRKKHFDASFSLTKHDIKNGYTYRPIAYLVVNGERVMKLEGSIDSMSKRGISQYTVDLKFETKRLNSKLFGYISKSESSLEVNMYQDYKFQNAKEQRIVLKFGVANRSRNNMVIVVGFCNLTCTAYPYLNFVSNATFQRSGGHMDLAIKLNQSPTSQSSNLEKENLEFDLLFSYKAFTDNKRTLRLVAALNKESSDIHLKGEFTYEHFLYDINIAALVKYGDNKDVSVTMFWSHPRSTMEQIKTHINVTIPSFTPMIFNLDIEEKHPKYYQIDLKATWFSGHSITALGFYQDKSVASSLNHHIKLSLNSPSFQNINADLQFYRDNNVLKLDLKALHDNDDYQIFFHYQTVTLEETRMLINIKYKEKLYKFLNTIYDGPYKRIHAELHIDQ</sequence>
<dbReference type="Pfam" id="PF01347">
    <property type="entry name" value="Vitellogenin_N"/>
    <property type="match status" value="1"/>
</dbReference>
<reference evidence="11 12" key="1">
    <citation type="journal article" date="2023" name="Insect Mol. Biol.">
        <title>Genome sequencing provides insights into the evolution of gene families encoding plant cell wall-degrading enzymes in longhorned beetles.</title>
        <authorList>
            <person name="Shin N.R."/>
            <person name="Okamura Y."/>
            <person name="Kirsch R."/>
            <person name="Pauchet Y."/>
        </authorList>
    </citation>
    <scope>NUCLEOTIDE SEQUENCE [LARGE SCALE GENOMIC DNA]</scope>
    <source>
        <strain evidence="11">EAD_L_NR</strain>
    </source>
</reference>
<comment type="caution">
    <text evidence="8">Lacks conserved residue(s) required for the propagation of feature annotation.</text>
</comment>
<dbReference type="PANTHER" id="PTHR23345">
    <property type="entry name" value="VITELLOGENIN-RELATED"/>
    <property type="match status" value="1"/>
</dbReference>
<keyword evidence="9" id="KW-0472">Membrane</keyword>
<keyword evidence="5" id="KW-0446">Lipid-binding</keyword>